<dbReference type="AlphaFoldDB" id="A0A7L4N0N3"/>
<reference evidence="2 3" key="1">
    <citation type="submission" date="2020-02" db="EMBL/GenBank/DDBJ databases">
        <title>Bird 10,000 Genomes (B10K) Project - Family phase.</title>
        <authorList>
            <person name="Zhang G."/>
        </authorList>
    </citation>
    <scope>NUCLEOTIDE SEQUENCE [LARGE SCALE GENOMIC DNA]</scope>
    <source>
        <strain evidence="2">B10K-DU-013-51</strain>
        <tissue evidence="2">Mixed tissue sample</tissue>
    </source>
</reference>
<evidence type="ECO:0000256" key="1">
    <source>
        <dbReference type="SAM" id="MobiDB-lite"/>
    </source>
</evidence>
<accession>A0A7L4N0N3</accession>
<evidence type="ECO:0000313" key="2">
    <source>
        <dbReference type="EMBL" id="NXY83529.1"/>
    </source>
</evidence>
<feature type="region of interest" description="Disordered" evidence="1">
    <location>
        <begin position="1"/>
        <end position="160"/>
    </location>
</feature>
<dbReference type="EMBL" id="VYZU01023144">
    <property type="protein sequence ID" value="NXY83529.1"/>
    <property type="molecule type" value="Genomic_DNA"/>
</dbReference>
<feature type="compositionally biased region" description="Basic and acidic residues" evidence="1">
    <location>
        <begin position="144"/>
        <end position="154"/>
    </location>
</feature>
<evidence type="ECO:0000313" key="3">
    <source>
        <dbReference type="Proteomes" id="UP000586704"/>
    </source>
</evidence>
<organism evidence="2 3">
    <name type="scientific">Ceyx cyanopectus</name>
    <name type="common">Indigo-banded kingfisher</name>
    <dbReference type="NCBI Taxonomy" id="390723"/>
    <lineage>
        <taxon>Eukaryota</taxon>
        <taxon>Metazoa</taxon>
        <taxon>Chordata</taxon>
        <taxon>Craniata</taxon>
        <taxon>Vertebrata</taxon>
        <taxon>Euteleostomi</taxon>
        <taxon>Archelosauria</taxon>
        <taxon>Archosauria</taxon>
        <taxon>Dinosauria</taxon>
        <taxon>Saurischia</taxon>
        <taxon>Theropoda</taxon>
        <taxon>Coelurosauria</taxon>
        <taxon>Aves</taxon>
        <taxon>Neognathae</taxon>
        <taxon>Neoaves</taxon>
        <taxon>Telluraves</taxon>
        <taxon>Coraciimorphae</taxon>
        <taxon>Coraciiformes</taxon>
        <taxon>Alcedinidae</taxon>
        <taxon>Ceyx</taxon>
    </lineage>
</organism>
<feature type="compositionally biased region" description="Basic and acidic residues" evidence="1">
    <location>
        <begin position="124"/>
        <end position="134"/>
    </location>
</feature>
<proteinExistence type="predicted"/>
<comment type="caution">
    <text evidence="2">The sequence shown here is derived from an EMBL/GenBank/DDBJ whole genome shotgun (WGS) entry which is preliminary data.</text>
</comment>
<name>A0A7L4N0N3_9AVES</name>
<keyword evidence="3" id="KW-1185">Reference proteome</keyword>
<dbReference type="Proteomes" id="UP000586704">
    <property type="component" value="Unassembled WGS sequence"/>
</dbReference>
<feature type="compositionally biased region" description="Basic and acidic residues" evidence="1">
    <location>
        <begin position="255"/>
        <end position="294"/>
    </location>
</feature>
<sequence>ELCPQAAPAGRGALLRQEAMASREDSGVPPGEESPAKALEKSGSQPEPLRAGGDQDMKRVPPRSRSAEVTLAVGGGQAEVCPGEPRADSSIKMEICPWEESEGKRREPGKAPGKDGSDGGPQHSGEEPGAEKPATKTPEMLKMSLEKAASEGGRRAAVCPWESGERERMVGAEICPWDAQETLQEPERQEESRRRLVALTAEQLSTTLTALPKTSAEEGGAAGSKKAEVCPWEVEDEQPARTEICPWEEPAAPLGKERLSQDTHGTSRKENKPGSKGLEEIKAKLAEMSGHRPE</sequence>
<feature type="non-terminal residue" evidence="2">
    <location>
        <position position="1"/>
    </location>
</feature>
<feature type="non-terminal residue" evidence="2">
    <location>
        <position position="294"/>
    </location>
</feature>
<gene>
    <name evidence="2" type="primary">Gpr179</name>
    <name evidence="2" type="ORF">CEYCYA_R13040</name>
</gene>
<feature type="compositionally biased region" description="Basic and acidic residues" evidence="1">
    <location>
        <begin position="101"/>
        <end position="117"/>
    </location>
</feature>
<protein>
    <submittedName>
        <fullName evidence="2">GP179 protein</fullName>
    </submittedName>
</protein>
<feature type="region of interest" description="Disordered" evidence="1">
    <location>
        <begin position="208"/>
        <end position="294"/>
    </location>
</feature>
<dbReference type="OrthoDB" id="5823771at2759"/>